<evidence type="ECO:0000256" key="3">
    <source>
        <dbReference type="ARBA" id="ARBA00022692"/>
    </source>
</evidence>
<keyword evidence="5 6" id="KW-0472">Membrane</keyword>
<evidence type="ECO:0000313" key="7">
    <source>
        <dbReference type="EMBL" id="OQX14704.1"/>
    </source>
</evidence>
<evidence type="ECO:0000256" key="2">
    <source>
        <dbReference type="ARBA" id="ARBA00022475"/>
    </source>
</evidence>
<accession>A0A1Y1QV93</accession>
<comment type="caution">
    <text evidence="7">The sequence shown here is derived from an EMBL/GenBank/DDBJ whole genome shotgun (WGS) entry which is preliminary data.</text>
</comment>
<dbReference type="Proteomes" id="UP000192491">
    <property type="component" value="Unassembled WGS sequence"/>
</dbReference>
<sequence length="204" mass="22283">MPLTDWFSLLTICLMGAMFPGASLALVLRNTINHSRLHGMVTGVSHALGIGLYALLSVLGLVLLLQQSPLLVKAISYAGAVYLLWLGYQGLMAKAHTGRHTAIHTHQATLLDAARDGLLMALLNPKVGLFFLALFSQFVQEGMSLTAKTVFVSTIAIVDGAWYVLVAAVLSQGKWLEWLRQHQVWVERILGVILILLALRIFLA</sequence>
<name>A0A1Y1QV93_9GAMM</name>
<dbReference type="GO" id="GO:0015171">
    <property type="term" value="F:amino acid transmembrane transporter activity"/>
    <property type="evidence" value="ECO:0007669"/>
    <property type="project" value="TreeGrafter"/>
</dbReference>
<dbReference type="PANTHER" id="PTHR30086">
    <property type="entry name" value="ARGININE EXPORTER PROTEIN ARGO"/>
    <property type="match status" value="1"/>
</dbReference>
<feature type="transmembrane region" description="Helical" evidence="6">
    <location>
        <begin position="70"/>
        <end position="88"/>
    </location>
</feature>
<reference evidence="7 8" key="1">
    <citation type="submission" date="2017-01" db="EMBL/GenBank/DDBJ databases">
        <title>Novel large sulfur bacteria in the metagenomes of groundwater-fed chemosynthetic microbial mats in the Lake Huron basin.</title>
        <authorList>
            <person name="Sharrar A.M."/>
            <person name="Flood B.E."/>
            <person name="Bailey J.V."/>
            <person name="Jones D.S."/>
            <person name="Biddanda B."/>
            <person name="Ruberg S.A."/>
            <person name="Marcus D.N."/>
            <person name="Dick G.J."/>
        </authorList>
    </citation>
    <scope>NUCLEOTIDE SEQUENCE [LARGE SCALE GENOMIC DNA]</scope>
    <source>
        <strain evidence="7">A8</strain>
    </source>
</reference>
<keyword evidence="3 6" id="KW-0812">Transmembrane</keyword>
<organism evidence="7 8">
    <name type="scientific">Thiothrix lacustris</name>
    <dbReference type="NCBI Taxonomy" id="525917"/>
    <lineage>
        <taxon>Bacteria</taxon>
        <taxon>Pseudomonadati</taxon>
        <taxon>Pseudomonadota</taxon>
        <taxon>Gammaproteobacteria</taxon>
        <taxon>Thiotrichales</taxon>
        <taxon>Thiotrichaceae</taxon>
        <taxon>Thiothrix</taxon>
    </lineage>
</organism>
<feature type="transmembrane region" description="Helical" evidence="6">
    <location>
        <begin position="185"/>
        <end position="203"/>
    </location>
</feature>
<evidence type="ECO:0000313" key="8">
    <source>
        <dbReference type="Proteomes" id="UP000192491"/>
    </source>
</evidence>
<dbReference type="EMBL" id="MTEJ01000025">
    <property type="protein sequence ID" value="OQX14704.1"/>
    <property type="molecule type" value="Genomic_DNA"/>
</dbReference>
<feature type="transmembrane region" description="Helical" evidence="6">
    <location>
        <begin position="40"/>
        <end position="64"/>
    </location>
</feature>
<dbReference type="Pfam" id="PF01810">
    <property type="entry name" value="LysE"/>
    <property type="match status" value="1"/>
</dbReference>
<proteinExistence type="predicted"/>
<evidence type="ECO:0000256" key="6">
    <source>
        <dbReference type="SAM" id="Phobius"/>
    </source>
</evidence>
<feature type="transmembrane region" description="Helical" evidence="6">
    <location>
        <begin position="6"/>
        <end position="28"/>
    </location>
</feature>
<evidence type="ECO:0000256" key="1">
    <source>
        <dbReference type="ARBA" id="ARBA00004651"/>
    </source>
</evidence>
<feature type="transmembrane region" description="Helical" evidence="6">
    <location>
        <begin position="118"/>
        <end position="138"/>
    </location>
</feature>
<dbReference type="PIRSF" id="PIRSF006324">
    <property type="entry name" value="LeuE"/>
    <property type="match status" value="1"/>
</dbReference>
<dbReference type="InterPro" id="IPR001123">
    <property type="entry name" value="LeuE-type"/>
</dbReference>
<protein>
    <recommendedName>
        <fullName evidence="9">Lysine transporter LysE</fullName>
    </recommendedName>
</protein>
<dbReference type="PANTHER" id="PTHR30086:SF16">
    <property type="entry name" value="AMINO ACID EFFLUX PERMEASE RHTB FAMILY"/>
    <property type="match status" value="1"/>
</dbReference>
<keyword evidence="2" id="KW-1003">Cell membrane</keyword>
<evidence type="ECO:0000256" key="5">
    <source>
        <dbReference type="ARBA" id="ARBA00023136"/>
    </source>
</evidence>
<dbReference type="GO" id="GO:0005886">
    <property type="term" value="C:plasma membrane"/>
    <property type="evidence" value="ECO:0007669"/>
    <property type="project" value="UniProtKB-SubCell"/>
</dbReference>
<evidence type="ECO:0000256" key="4">
    <source>
        <dbReference type="ARBA" id="ARBA00022989"/>
    </source>
</evidence>
<gene>
    <name evidence="7" type="ORF">BWK73_08815</name>
</gene>
<dbReference type="AlphaFoldDB" id="A0A1Y1QV93"/>
<evidence type="ECO:0008006" key="9">
    <source>
        <dbReference type="Google" id="ProtNLM"/>
    </source>
</evidence>
<feature type="transmembrane region" description="Helical" evidence="6">
    <location>
        <begin position="150"/>
        <end position="173"/>
    </location>
</feature>
<keyword evidence="4 6" id="KW-1133">Transmembrane helix</keyword>
<comment type="subcellular location">
    <subcellularLocation>
        <location evidence="1">Cell membrane</location>
        <topology evidence="1">Multi-pass membrane protein</topology>
    </subcellularLocation>
</comment>